<protein>
    <recommendedName>
        <fullName evidence="4">Carbohydrate-binding protein</fullName>
    </recommendedName>
</protein>
<evidence type="ECO:0000313" key="2">
    <source>
        <dbReference type="EMBL" id="GAA4239516.1"/>
    </source>
</evidence>
<evidence type="ECO:0000256" key="1">
    <source>
        <dbReference type="SAM" id="SignalP"/>
    </source>
</evidence>
<comment type="caution">
    <text evidence="2">The sequence shown here is derived from an EMBL/GenBank/DDBJ whole genome shotgun (WGS) entry which is preliminary data.</text>
</comment>
<dbReference type="RefSeq" id="WP_344903420.1">
    <property type="nucleotide sequence ID" value="NZ_BAABAS010000020.1"/>
</dbReference>
<organism evidence="2 3">
    <name type="scientific">Actinomadura meridiana</name>
    <dbReference type="NCBI Taxonomy" id="559626"/>
    <lineage>
        <taxon>Bacteria</taxon>
        <taxon>Bacillati</taxon>
        <taxon>Actinomycetota</taxon>
        <taxon>Actinomycetes</taxon>
        <taxon>Streptosporangiales</taxon>
        <taxon>Thermomonosporaceae</taxon>
        <taxon>Actinomadura</taxon>
    </lineage>
</organism>
<dbReference type="EMBL" id="BAABAS010000020">
    <property type="protein sequence ID" value="GAA4239516.1"/>
    <property type="molecule type" value="Genomic_DNA"/>
</dbReference>
<feature type="signal peptide" evidence="1">
    <location>
        <begin position="1"/>
        <end position="24"/>
    </location>
</feature>
<keyword evidence="3" id="KW-1185">Reference proteome</keyword>
<accession>A0ABP8CHZ3</accession>
<dbReference type="Proteomes" id="UP001501710">
    <property type="component" value="Unassembled WGS sequence"/>
</dbReference>
<feature type="chain" id="PRO_5047164979" description="Carbohydrate-binding protein" evidence="1">
    <location>
        <begin position="25"/>
        <end position="300"/>
    </location>
</feature>
<evidence type="ECO:0000313" key="3">
    <source>
        <dbReference type="Proteomes" id="UP001501710"/>
    </source>
</evidence>
<sequence length="300" mass="33069">MQRRSLLACAVLIASTFVSTGAAAAAATDPSTGTVSPSPNAPKRGVVAGAQNFTPNARNAKAVERFRELNRARVKRDDVHQFWGIEPAAGTHDGFMATQSVDPSYQVSSEEDFTYTPTIKAAGSCMEVTTAYSQVMGNEIWAWDWCGSTGPAKQLQMDDSFMETYTTTVNEHQAYSVQLVQTDAATNEWGAYLYNQKTKAWELFYSQSGSDQSQLNYGWDLFEIYASTDPSTGNAYYCSEAKSVVFESSSIQLRQNGAWRPAGPSDSPWQPTAEPNPNDYLCPTLKFERAGENDHWIVHQ</sequence>
<keyword evidence="1" id="KW-0732">Signal</keyword>
<proteinExistence type="predicted"/>
<gene>
    <name evidence="2" type="ORF">GCM10022254_59940</name>
</gene>
<evidence type="ECO:0008006" key="4">
    <source>
        <dbReference type="Google" id="ProtNLM"/>
    </source>
</evidence>
<name>A0ABP8CHZ3_9ACTN</name>
<reference evidence="3" key="1">
    <citation type="journal article" date="2019" name="Int. J. Syst. Evol. Microbiol.">
        <title>The Global Catalogue of Microorganisms (GCM) 10K type strain sequencing project: providing services to taxonomists for standard genome sequencing and annotation.</title>
        <authorList>
            <consortium name="The Broad Institute Genomics Platform"/>
            <consortium name="The Broad Institute Genome Sequencing Center for Infectious Disease"/>
            <person name="Wu L."/>
            <person name="Ma J."/>
        </authorList>
    </citation>
    <scope>NUCLEOTIDE SEQUENCE [LARGE SCALE GENOMIC DNA]</scope>
    <source>
        <strain evidence="3">JCM 17440</strain>
    </source>
</reference>